<evidence type="ECO:0000256" key="6">
    <source>
        <dbReference type="ARBA" id="ARBA00018322"/>
    </source>
</evidence>
<evidence type="ECO:0000256" key="5">
    <source>
        <dbReference type="ARBA" id="ARBA00013268"/>
    </source>
</evidence>
<dbReference type="EMBL" id="JBHLZP010000040">
    <property type="protein sequence ID" value="MFB9832162.1"/>
    <property type="molecule type" value="Genomic_DNA"/>
</dbReference>
<evidence type="ECO:0000256" key="1">
    <source>
        <dbReference type="ARBA" id="ARBA00000729"/>
    </source>
</evidence>
<feature type="transmembrane region" description="Helical" evidence="10">
    <location>
        <begin position="496"/>
        <end position="515"/>
    </location>
</feature>
<dbReference type="EC" id="2.7.8.34" evidence="5"/>
<comment type="catalytic activity">
    <reaction evidence="1">
        <text>1D-myo-inositol 3-phosphate + CTP + H(+) = CDP-1L-myo-inositol + diphosphate</text>
        <dbReference type="Rhea" id="RHEA:30647"/>
        <dbReference type="ChEBI" id="CHEBI:15378"/>
        <dbReference type="ChEBI" id="CHEBI:33019"/>
        <dbReference type="ChEBI" id="CHEBI:37563"/>
        <dbReference type="ChEBI" id="CHEBI:58401"/>
        <dbReference type="ChEBI" id="CHEBI:62573"/>
        <dbReference type="EC" id="2.7.7.74"/>
    </reaction>
</comment>
<dbReference type="Pfam" id="PF01066">
    <property type="entry name" value="CDP-OH_P_transf"/>
    <property type="match status" value="1"/>
</dbReference>
<dbReference type="InterPro" id="IPR048254">
    <property type="entry name" value="CDP_ALCOHOL_P_TRANSF_CS"/>
</dbReference>
<dbReference type="EC" id="2.7.7.74" evidence="4"/>
<dbReference type="Proteomes" id="UP001589627">
    <property type="component" value="Unassembled WGS sequence"/>
</dbReference>
<comment type="catalytic activity">
    <reaction evidence="8">
        <text>CDP-1L-myo-inositol + 1D-myo-inositol 3-phosphate = bis(1L-myo-inositol) 3,1'-phosphate 1-phosphate + CMP + H(+)</text>
        <dbReference type="Rhea" id="RHEA:31327"/>
        <dbReference type="ChEBI" id="CHEBI:15378"/>
        <dbReference type="ChEBI" id="CHEBI:58401"/>
        <dbReference type="ChEBI" id="CHEBI:60377"/>
        <dbReference type="ChEBI" id="CHEBI:62573"/>
        <dbReference type="ChEBI" id="CHEBI:62576"/>
        <dbReference type="EC" id="2.7.8.34"/>
    </reaction>
</comment>
<accession>A0ABV5YCI8</accession>
<reference evidence="11 12" key="1">
    <citation type="submission" date="2024-09" db="EMBL/GenBank/DDBJ databases">
        <authorList>
            <person name="Sun Q."/>
            <person name="Mori K."/>
        </authorList>
    </citation>
    <scope>NUCLEOTIDE SEQUENCE [LARGE SCALE GENOMIC DNA]</scope>
    <source>
        <strain evidence="11 12">TBRC 0563</strain>
    </source>
</reference>
<evidence type="ECO:0000256" key="9">
    <source>
        <dbReference type="RuleBase" id="RU003750"/>
    </source>
</evidence>
<gene>
    <name evidence="11" type="ORF">ACFFNX_08170</name>
</gene>
<feature type="transmembrane region" description="Helical" evidence="10">
    <location>
        <begin position="316"/>
        <end position="336"/>
    </location>
</feature>
<comment type="similarity">
    <text evidence="9">Belongs to the CDP-alcohol phosphatidyltransferase class-I family.</text>
</comment>
<dbReference type="Gene3D" id="1.20.120.1760">
    <property type="match status" value="1"/>
</dbReference>
<evidence type="ECO:0000256" key="4">
    <source>
        <dbReference type="ARBA" id="ARBA00012504"/>
    </source>
</evidence>
<keyword evidence="12" id="KW-1185">Reference proteome</keyword>
<keyword evidence="7 9" id="KW-0808">Transferase</keyword>
<evidence type="ECO:0000256" key="8">
    <source>
        <dbReference type="ARBA" id="ARBA00049235"/>
    </source>
</evidence>
<keyword evidence="10" id="KW-0812">Transmembrane</keyword>
<dbReference type="RefSeq" id="WP_378197654.1">
    <property type="nucleotide sequence ID" value="NZ_JBHLZP010000040.1"/>
</dbReference>
<evidence type="ECO:0000256" key="2">
    <source>
        <dbReference type="ARBA" id="ARBA00006982"/>
    </source>
</evidence>
<dbReference type="InterPro" id="IPR029044">
    <property type="entry name" value="Nucleotide-diphossugar_trans"/>
</dbReference>
<dbReference type="Gene3D" id="3.90.550.10">
    <property type="entry name" value="Spore Coat Polysaccharide Biosynthesis Protein SpsA, Chain A"/>
    <property type="match status" value="1"/>
</dbReference>
<feature type="transmembrane region" description="Helical" evidence="10">
    <location>
        <begin position="521"/>
        <end position="541"/>
    </location>
</feature>
<evidence type="ECO:0000313" key="12">
    <source>
        <dbReference type="Proteomes" id="UP001589627"/>
    </source>
</evidence>
<sequence length="554" mass="59684">MTLAVVVATETVAPESSPTAGLALRGGTVIGRLLEQLKSLDVGDRRVIARPGTAAELRDLGCEVIESKGLAEDLREIARVAREATEPILIMHGDVVAHREVFARLVFNSKAPASASATRVRPIGDAPTRPVLKIQRGRISSAGTRYHQVTDPNALFRGVLRVGQEETRTLADVAERFADLVDTPDALTEMSPVRILWSGPDENEAAGAQEEAEAQNTGLPPVLASTPVTGDDAPALLVTGLVRSGVKVTARGSRELVCERVLDQEQAAAAQQAVDAVDEDRVLLNAAVKNNDGFFTTYAVSTYSRYIARWCAKRRWTPNGVTAISMGISVVAAAWFATGHRWGMLLGAVCLYFAFVFDCVDGQLARYTRQFSTLGAWLDATFDRAKEYTVFAGLAVGSTAAAVGSSVHGGDVWYLAVAALTLQTCRHMVDFAFGASKRRKAPEPIPVLPLEMPDDTVLDEPEPAKSRPKGGGLSHLAVWLSARSEKIRAFHWFKKIIVLPIGERFALIAITAAIFNAEVTFIALLTWGSIAALYTIGGRFLRSLTQPRTARLDA</sequence>
<proteinExistence type="inferred from homology"/>
<name>A0ABV5YCI8_9ACTN</name>
<evidence type="ECO:0000256" key="10">
    <source>
        <dbReference type="SAM" id="Phobius"/>
    </source>
</evidence>
<protein>
    <recommendedName>
        <fullName evidence="6">Bifunctional IPC transferase and DIPP synthase</fullName>
        <ecNumber evidence="4">2.7.7.74</ecNumber>
        <ecNumber evidence="5">2.7.8.34</ecNumber>
    </recommendedName>
</protein>
<dbReference type="InterPro" id="IPR043130">
    <property type="entry name" value="CDP-OH_PTrfase_TM_dom"/>
</dbReference>
<organism evidence="11 12">
    <name type="scientific">Actinoallomurus acaciae</name>
    <dbReference type="NCBI Taxonomy" id="502577"/>
    <lineage>
        <taxon>Bacteria</taxon>
        <taxon>Bacillati</taxon>
        <taxon>Actinomycetota</taxon>
        <taxon>Actinomycetes</taxon>
        <taxon>Streptosporangiales</taxon>
        <taxon>Thermomonosporaceae</taxon>
        <taxon>Actinoallomurus</taxon>
    </lineage>
</organism>
<evidence type="ECO:0000256" key="3">
    <source>
        <dbReference type="ARBA" id="ARBA00007897"/>
    </source>
</evidence>
<keyword evidence="10" id="KW-0472">Membrane</keyword>
<dbReference type="InterPro" id="IPR000462">
    <property type="entry name" value="CDP-OH_P_trans"/>
</dbReference>
<comment type="similarity">
    <text evidence="3">In the N-terminal section; belongs to the MobA family.</text>
</comment>
<comment type="caution">
    <text evidence="11">The sequence shown here is derived from an EMBL/GenBank/DDBJ whole genome shotgun (WGS) entry which is preliminary data.</text>
</comment>
<dbReference type="GO" id="GO:0016740">
    <property type="term" value="F:transferase activity"/>
    <property type="evidence" value="ECO:0007669"/>
    <property type="project" value="UniProtKB-KW"/>
</dbReference>
<keyword evidence="10" id="KW-1133">Transmembrane helix</keyword>
<feature type="transmembrane region" description="Helical" evidence="10">
    <location>
        <begin position="342"/>
        <end position="360"/>
    </location>
</feature>
<evidence type="ECO:0000256" key="7">
    <source>
        <dbReference type="ARBA" id="ARBA00022679"/>
    </source>
</evidence>
<comment type="similarity">
    <text evidence="2">In the C-terminal section; belongs to the CDP-alcohol phosphatidyltransferase class-I family.</text>
</comment>
<evidence type="ECO:0000313" key="11">
    <source>
        <dbReference type="EMBL" id="MFB9832162.1"/>
    </source>
</evidence>
<dbReference type="PROSITE" id="PS00379">
    <property type="entry name" value="CDP_ALCOHOL_P_TRANSF"/>
    <property type="match status" value="1"/>
</dbReference>